<dbReference type="InterPro" id="IPR050483">
    <property type="entry name" value="CoA-transferase_III_domain"/>
</dbReference>
<dbReference type="InterPro" id="IPR003673">
    <property type="entry name" value="CoA-Trfase_fam_III"/>
</dbReference>
<evidence type="ECO:0000256" key="1">
    <source>
        <dbReference type="ARBA" id="ARBA00022679"/>
    </source>
</evidence>
<dbReference type="InterPro" id="IPR023606">
    <property type="entry name" value="CoA-Trfase_III_dom_1_sf"/>
</dbReference>
<dbReference type="EMBL" id="VCQV01000002">
    <property type="protein sequence ID" value="TWP38487.1"/>
    <property type="molecule type" value="Genomic_DNA"/>
</dbReference>
<keyword evidence="3" id="KW-1185">Reference proteome</keyword>
<gene>
    <name evidence="2" type="ORF">FGL98_01420</name>
</gene>
<dbReference type="SUPFAM" id="SSF89796">
    <property type="entry name" value="CoA-transferase family III (CaiB/BaiF)"/>
    <property type="match status" value="1"/>
</dbReference>
<reference evidence="2 3" key="2">
    <citation type="submission" date="2019-08" db="EMBL/GenBank/DDBJ databases">
        <title>Jejuicoccus antrihumi gen. nov., sp. nov., a new member of the family Dermacoccaceae isolated from a cave.</title>
        <authorList>
            <person name="Schumann P."/>
            <person name="Kim I.S."/>
        </authorList>
    </citation>
    <scope>NUCLEOTIDE SEQUENCE [LARGE SCALE GENOMIC DNA]</scope>
    <source>
        <strain evidence="2 3">C5-26</strain>
    </source>
</reference>
<dbReference type="GO" id="GO:0008410">
    <property type="term" value="F:CoA-transferase activity"/>
    <property type="evidence" value="ECO:0007669"/>
    <property type="project" value="TreeGrafter"/>
</dbReference>
<sequence length="446" mass="48368">MARTSLEKPGVPMTSITELFEPHDCEPLRKAMMSRPKSMTQDRAPLAGVVVLDLTRFVSGPYCTMLMADAGATVVKVEPPDGDASRRAQPVFPVGDGHVVGATFMRMNRGKRSVVLDLKSPAGRDALTRLITKADVLVENFRYGVLADLGFDTATLDRLNSRLVYCTITGFGHSASGRRARPAFNLIAEYEAGVFSRPDPGNAPRSLGPYVGDLFPGSHALSGILMALYRRSVTGFGGRVDIAMFDAMLSLNEAAISNATWLDDAEPDDSPDYYCPSGVFPSGDGFVCIDVVTDRQWETLCQVIGRPDLSAMPQLATGPRRSVNYNTLLAAPLLTWLAVRRSEDVATLLSSSGVPSAVVRQPGEVLASRQAQEREMVIEVGESRKARMQVPASPIRIDDMTSPHFAVVPRLGQHTDEVLRELAGLTPDQISAVRESMHPADSRRPD</sequence>
<evidence type="ECO:0000313" key="3">
    <source>
        <dbReference type="Proteomes" id="UP000320244"/>
    </source>
</evidence>
<keyword evidence="1 2" id="KW-0808">Transferase</keyword>
<comment type="caution">
    <text evidence="2">The sequence shown here is derived from an EMBL/GenBank/DDBJ whole genome shotgun (WGS) entry which is preliminary data.</text>
</comment>
<dbReference type="InterPro" id="IPR044855">
    <property type="entry name" value="CoA-Trfase_III_dom3_sf"/>
</dbReference>
<dbReference type="Gene3D" id="3.30.1540.10">
    <property type="entry name" value="formyl-coa transferase, domain 3"/>
    <property type="match status" value="1"/>
</dbReference>
<dbReference type="Pfam" id="PF02515">
    <property type="entry name" value="CoA_transf_3"/>
    <property type="match status" value="1"/>
</dbReference>
<dbReference type="AlphaFoldDB" id="A0A563E7K2"/>
<protein>
    <submittedName>
        <fullName evidence="2">CoA transferase</fullName>
    </submittedName>
</protein>
<dbReference type="OrthoDB" id="9797653at2"/>
<name>A0A563E7K2_9MICO</name>
<evidence type="ECO:0000313" key="2">
    <source>
        <dbReference type="EMBL" id="TWP38487.1"/>
    </source>
</evidence>
<dbReference type="PANTHER" id="PTHR48207">
    <property type="entry name" value="SUCCINATE--HYDROXYMETHYLGLUTARATE COA-TRANSFERASE"/>
    <property type="match status" value="1"/>
</dbReference>
<dbReference type="Gene3D" id="3.40.50.10540">
    <property type="entry name" value="Crotonobetainyl-coa:carnitine coa-transferase, domain 1"/>
    <property type="match status" value="1"/>
</dbReference>
<dbReference type="Proteomes" id="UP000320244">
    <property type="component" value="Unassembled WGS sequence"/>
</dbReference>
<reference evidence="2 3" key="1">
    <citation type="submission" date="2019-05" db="EMBL/GenBank/DDBJ databases">
        <authorList>
            <person name="Lee S.D."/>
        </authorList>
    </citation>
    <scope>NUCLEOTIDE SEQUENCE [LARGE SCALE GENOMIC DNA]</scope>
    <source>
        <strain evidence="2 3">C5-26</strain>
    </source>
</reference>
<proteinExistence type="predicted"/>
<dbReference type="PANTHER" id="PTHR48207:SF3">
    <property type="entry name" value="SUCCINATE--HYDROXYMETHYLGLUTARATE COA-TRANSFERASE"/>
    <property type="match status" value="1"/>
</dbReference>
<accession>A0A563E7K2</accession>
<organism evidence="2 3">
    <name type="scientific">Leekyejoonella antrihumi</name>
    <dbReference type="NCBI Taxonomy" id="1660198"/>
    <lineage>
        <taxon>Bacteria</taxon>
        <taxon>Bacillati</taxon>
        <taxon>Actinomycetota</taxon>
        <taxon>Actinomycetes</taxon>
        <taxon>Micrococcales</taxon>
        <taxon>Dermacoccaceae</taxon>
        <taxon>Leekyejoonella</taxon>
    </lineage>
</organism>